<keyword evidence="2" id="KW-1185">Reference proteome</keyword>
<sequence>MGRGGGVVLTSPCITMGEGRLKNAKKKHHVINGLMDGTLDQRFKKLAFRFDAPSYESAKDALKTELQNEFNCQQQPIEPTESTLAISTSNTDADMNSIWKDFDTLVTSASTSNTVVCSSIITMKQYLEERIIPRNECPLRWWQARAILYPELSSLADK</sequence>
<accession>A0A9N9RAL0</accession>
<dbReference type="EMBL" id="OU893336">
    <property type="protein sequence ID" value="CAG9792721.1"/>
    <property type="molecule type" value="Genomic_DNA"/>
</dbReference>
<gene>
    <name evidence="1" type="ORF">DIATSA_LOCUS10231</name>
</gene>
<reference evidence="1" key="1">
    <citation type="submission" date="2021-12" db="EMBL/GenBank/DDBJ databases">
        <authorList>
            <person name="King R."/>
        </authorList>
    </citation>
    <scope>NUCLEOTIDE SEQUENCE</scope>
</reference>
<dbReference type="Proteomes" id="UP001153714">
    <property type="component" value="Chromosome 5"/>
</dbReference>
<evidence type="ECO:0000313" key="1">
    <source>
        <dbReference type="EMBL" id="CAG9792721.1"/>
    </source>
</evidence>
<name>A0A9N9RAL0_9NEOP</name>
<organism evidence="1 2">
    <name type="scientific">Diatraea saccharalis</name>
    <name type="common">sugarcane borer</name>
    <dbReference type="NCBI Taxonomy" id="40085"/>
    <lineage>
        <taxon>Eukaryota</taxon>
        <taxon>Metazoa</taxon>
        <taxon>Ecdysozoa</taxon>
        <taxon>Arthropoda</taxon>
        <taxon>Hexapoda</taxon>
        <taxon>Insecta</taxon>
        <taxon>Pterygota</taxon>
        <taxon>Neoptera</taxon>
        <taxon>Endopterygota</taxon>
        <taxon>Lepidoptera</taxon>
        <taxon>Glossata</taxon>
        <taxon>Ditrysia</taxon>
        <taxon>Pyraloidea</taxon>
        <taxon>Crambidae</taxon>
        <taxon>Crambinae</taxon>
        <taxon>Diatraea</taxon>
    </lineage>
</organism>
<protein>
    <recommendedName>
        <fullName evidence="3">HAT C-terminal dimerisation domain-containing protein</fullName>
    </recommendedName>
</protein>
<dbReference type="OrthoDB" id="117690at2759"/>
<evidence type="ECO:0000313" key="2">
    <source>
        <dbReference type="Proteomes" id="UP001153714"/>
    </source>
</evidence>
<reference evidence="1" key="2">
    <citation type="submission" date="2022-10" db="EMBL/GenBank/DDBJ databases">
        <authorList>
            <consortium name="ENA_rothamsted_submissions"/>
            <consortium name="culmorum"/>
            <person name="King R."/>
        </authorList>
    </citation>
    <scope>NUCLEOTIDE SEQUENCE</scope>
</reference>
<evidence type="ECO:0008006" key="3">
    <source>
        <dbReference type="Google" id="ProtNLM"/>
    </source>
</evidence>
<proteinExistence type="predicted"/>
<dbReference type="AlphaFoldDB" id="A0A9N9RAL0"/>